<dbReference type="Proteomes" id="UP000018745">
    <property type="component" value="Chromosome"/>
</dbReference>
<name>A0ABM5P282_9MOLU</name>
<evidence type="ECO:0000313" key="3">
    <source>
        <dbReference type="Proteomes" id="UP000018745"/>
    </source>
</evidence>
<gene>
    <name evidence="2" type="ORF">OVS_04235</name>
</gene>
<keyword evidence="1" id="KW-0812">Transmembrane</keyword>
<reference evidence="2 3" key="1">
    <citation type="journal article" date="2014" name="Genome Announc.">
        <title>Complete Genome Sequence of Mycoplasma ovis Strain Michigan, a Hemoplasma of Sheep with Two Distinct 16S rRNA Genes.</title>
        <authorList>
            <person name="Deshuillers P.L."/>
            <person name="Santos A.P."/>
            <person name="do Nascimento N.C."/>
            <person name="Hampel J.A."/>
            <person name="Bergin I.L."/>
            <person name="Dyson M.C."/>
            <person name="Messick J.B."/>
        </authorList>
    </citation>
    <scope>NUCLEOTIDE SEQUENCE [LARGE SCALE GENOMIC DNA]</scope>
    <source>
        <strain evidence="2 3">Michigan</strain>
    </source>
</reference>
<organism evidence="2 3">
    <name type="scientific">Mycoplasma ovis str. Michigan</name>
    <dbReference type="NCBI Taxonomy" id="1415773"/>
    <lineage>
        <taxon>Bacteria</taxon>
        <taxon>Bacillati</taxon>
        <taxon>Mycoplasmatota</taxon>
        <taxon>Mollicutes</taxon>
        <taxon>Mycoplasmataceae</taxon>
        <taxon>Mycoplasma</taxon>
    </lineage>
</organism>
<dbReference type="RefSeq" id="WP_024071603.1">
    <property type="nucleotide sequence ID" value="NC_023062.1"/>
</dbReference>
<keyword evidence="1" id="KW-0472">Membrane</keyword>
<feature type="transmembrane region" description="Helical" evidence="1">
    <location>
        <begin position="6"/>
        <end position="30"/>
    </location>
</feature>
<proteinExistence type="predicted"/>
<evidence type="ECO:0000256" key="1">
    <source>
        <dbReference type="SAM" id="Phobius"/>
    </source>
</evidence>
<sequence>MIGLRLNAIVSVLSISGLGVGVAYGSSILMGEGHKTIKKSWKIESRECLTWTYDFLSSTLIVCRPKDQGSQVPSFYLWWIKGMNFETGLGQYFFPIETINVSQNKIKFTFKNDSKDLSGDKELHMKNSYTQRPKIETLNGQKLEEICKLETNNNLNCTGTGGAQAYYYKLTQPQNFNIVSGNY</sequence>
<accession>A0ABM5P282</accession>
<keyword evidence="1" id="KW-1133">Transmembrane helix</keyword>
<protein>
    <submittedName>
        <fullName evidence="2">Uncharacterized protein</fullName>
    </submittedName>
</protein>
<keyword evidence="3" id="KW-1185">Reference proteome</keyword>
<evidence type="ECO:0000313" key="2">
    <source>
        <dbReference type="EMBL" id="AHC40574.1"/>
    </source>
</evidence>
<dbReference type="EMBL" id="CP006935">
    <property type="protein sequence ID" value="AHC40574.1"/>
    <property type="molecule type" value="Genomic_DNA"/>
</dbReference>